<evidence type="ECO:0000313" key="2">
    <source>
        <dbReference type="EMBL" id="EDO15548.1"/>
    </source>
</evidence>
<dbReference type="AlphaFoldDB" id="A7TQ94"/>
<reference evidence="2 3" key="1">
    <citation type="journal article" date="2007" name="Proc. Natl. Acad. Sci. U.S.A.">
        <title>Independent sorting-out of thousands of duplicated gene pairs in two yeast species descended from a whole-genome duplication.</title>
        <authorList>
            <person name="Scannell D.R."/>
            <person name="Frank A.C."/>
            <person name="Conant G.C."/>
            <person name="Byrne K.P."/>
            <person name="Woolfit M."/>
            <person name="Wolfe K.H."/>
        </authorList>
    </citation>
    <scope>NUCLEOTIDE SEQUENCE [LARGE SCALE GENOMIC DNA]</scope>
    <source>
        <strain evidence="3">ATCC 22028 / DSM 70294 / BCRC 21397 / CBS 2163 / NBRC 10782 / NRRL Y-8283 / UCD 57-17</strain>
    </source>
</reference>
<dbReference type="OrthoDB" id="4063724at2759"/>
<evidence type="ECO:0000313" key="3">
    <source>
        <dbReference type="Proteomes" id="UP000000267"/>
    </source>
</evidence>
<proteinExistence type="predicted"/>
<name>A7TQ94_VANPO</name>
<feature type="compositionally biased region" description="Basic and acidic residues" evidence="1">
    <location>
        <begin position="290"/>
        <end position="311"/>
    </location>
</feature>
<feature type="region of interest" description="Disordered" evidence="1">
    <location>
        <begin position="290"/>
        <end position="340"/>
    </location>
</feature>
<keyword evidence="3" id="KW-1185">Reference proteome</keyword>
<sequence>MLVEAFRDLLDEDGDVCVDNWVKCNLDDCIWFINVVQLKNLGFIFVFLSTDHAPVISKVTNSEITKLCIEQGFEGHTIDVILTSILERIGNSDTLEFKSQEHNIKFSLKITSTIDVQLILENFNMDSKYLFKILNRFNKFLLENSMIAITQIKNLASVINEKDNAIEFLTDRVKDALGDKIIDRWAPPGSVHSKSLRNFHSSNTSLSPYLKADNMKTNSDDITKFLTMKRIFSGIEAKRNLIHRPRSNSNEDSNGNDDFISFKNEDDFCFPADHDELKYLEKPNHELHSISEPDIKLEADEIKSGPIKEELESTTSQDNTELTHSPHKRRKFGKVKVQEG</sequence>
<dbReference type="HOGENOM" id="CLU_816832_0_0_1"/>
<dbReference type="FunCoup" id="A7TQ94">
    <property type="interactions" value="41"/>
</dbReference>
<dbReference type="RefSeq" id="XP_001643406.1">
    <property type="nucleotide sequence ID" value="XM_001643356.1"/>
</dbReference>
<protein>
    <submittedName>
        <fullName evidence="2">Uncharacterized protein</fullName>
    </submittedName>
</protein>
<dbReference type="EMBL" id="DS480455">
    <property type="protein sequence ID" value="EDO15548.1"/>
    <property type="molecule type" value="Genomic_DNA"/>
</dbReference>
<gene>
    <name evidence="2" type="ORF">Kpol_1042p5</name>
</gene>
<dbReference type="PhylomeDB" id="A7TQ94"/>
<dbReference type="Proteomes" id="UP000000267">
    <property type="component" value="Unassembled WGS sequence"/>
</dbReference>
<dbReference type="GeneID" id="5543650"/>
<feature type="compositionally biased region" description="Polar residues" evidence="1">
    <location>
        <begin position="313"/>
        <end position="323"/>
    </location>
</feature>
<feature type="compositionally biased region" description="Basic residues" evidence="1">
    <location>
        <begin position="325"/>
        <end position="334"/>
    </location>
</feature>
<dbReference type="KEGG" id="vpo:Kpol_1042p5"/>
<evidence type="ECO:0000256" key="1">
    <source>
        <dbReference type="SAM" id="MobiDB-lite"/>
    </source>
</evidence>
<dbReference type="eggNOG" id="ENOG502SG23">
    <property type="taxonomic scope" value="Eukaryota"/>
</dbReference>
<accession>A7TQ94</accession>
<dbReference type="InParanoid" id="A7TQ94"/>
<dbReference type="OMA" id="DEQNETH"/>
<organism evidence="3">
    <name type="scientific">Vanderwaltozyma polyspora (strain ATCC 22028 / DSM 70294 / BCRC 21397 / CBS 2163 / NBRC 10782 / NRRL Y-8283 / UCD 57-17)</name>
    <name type="common">Kluyveromyces polysporus</name>
    <dbReference type="NCBI Taxonomy" id="436907"/>
    <lineage>
        <taxon>Eukaryota</taxon>
        <taxon>Fungi</taxon>
        <taxon>Dikarya</taxon>
        <taxon>Ascomycota</taxon>
        <taxon>Saccharomycotina</taxon>
        <taxon>Saccharomycetes</taxon>
        <taxon>Saccharomycetales</taxon>
        <taxon>Saccharomycetaceae</taxon>
        <taxon>Vanderwaltozyma</taxon>
    </lineage>
</organism>